<feature type="transmembrane region" description="Helical" evidence="1">
    <location>
        <begin position="12"/>
        <end position="34"/>
    </location>
</feature>
<dbReference type="RefSeq" id="WP_074002181.1">
    <property type="nucleotide sequence ID" value="NZ_QVIG01000001.1"/>
</dbReference>
<organism evidence="2 3">
    <name type="scientific">Kitasatospora xanthocidica</name>
    <dbReference type="NCBI Taxonomy" id="83382"/>
    <lineage>
        <taxon>Bacteria</taxon>
        <taxon>Bacillati</taxon>
        <taxon>Actinomycetota</taxon>
        <taxon>Actinomycetes</taxon>
        <taxon>Kitasatosporales</taxon>
        <taxon>Streptomycetaceae</taxon>
        <taxon>Kitasatospora</taxon>
    </lineage>
</organism>
<keyword evidence="1" id="KW-1133">Transmembrane helix</keyword>
<keyword evidence="1" id="KW-0812">Transmembrane</keyword>
<dbReference type="Pfam" id="PF13160">
    <property type="entry name" value="DUF3995"/>
    <property type="match status" value="1"/>
</dbReference>
<proteinExistence type="predicted"/>
<feature type="transmembrane region" description="Helical" evidence="1">
    <location>
        <begin position="137"/>
        <end position="155"/>
    </location>
</feature>
<dbReference type="InterPro" id="IPR025058">
    <property type="entry name" value="DUF3995"/>
</dbReference>
<evidence type="ECO:0000313" key="2">
    <source>
        <dbReference type="EMBL" id="RGD63131.1"/>
    </source>
</evidence>
<accession>A0A373A4Z4</accession>
<name>A0A373A4Z4_9ACTN</name>
<keyword evidence="3" id="KW-1185">Reference proteome</keyword>
<keyword evidence="1" id="KW-0472">Membrane</keyword>
<reference evidence="2 3" key="1">
    <citation type="submission" date="2018-08" db="EMBL/GenBank/DDBJ databases">
        <title>Diversity &amp; Physiological Properties of Lignin-Decomposing Actinobacteria from Soil.</title>
        <authorList>
            <person name="Roh S.G."/>
            <person name="Kim S.B."/>
        </authorList>
    </citation>
    <scope>NUCLEOTIDE SEQUENCE [LARGE SCALE GENOMIC DNA]</scope>
    <source>
        <strain evidence="2 3">MMS17-GH009</strain>
    </source>
</reference>
<dbReference type="AlphaFoldDB" id="A0A373A4Z4"/>
<evidence type="ECO:0000313" key="3">
    <source>
        <dbReference type="Proteomes" id="UP000263377"/>
    </source>
</evidence>
<dbReference type="Proteomes" id="UP000263377">
    <property type="component" value="Unassembled WGS sequence"/>
</dbReference>
<sequence>METTRDTGWNRVARGAGYAAAGWAVAFALVHVYWLADGRLGLPDGLSVWSSTPLLVIDVIAIPLCAVAAAVALAPVRRWGARVPARLLGFALWGTTALLVLHAAPSVPDWIALATGGRSGAELDAMARFATFGYEPFFLAGGLLFAVVSAARLTVRRAAAR</sequence>
<feature type="transmembrane region" description="Helical" evidence="1">
    <location>
        <begin position="87"/>
        <end position="104"/>
    </location>
</feature>
<feature type="transmembrane region" description="Helical" evidence="1">
    <location>
        <begin position="54"/>
        <end position="75"/>
    </location>
</feature>
<protein>
    <submittedName>
        <fullName evidence="2">DUF3995 domain-containing protein</fullName>
    </submittedName>
</protein>
<gene>
    <name evidence="2" type="ORF">DR950_26025</name>
</gene>
<comment type="caution">
    <text evidence="2">The sequence shown here is derived from an EMBL/GenBank/DDBJ whole genome shotgun (WGS) entry which is preliminary data.</text>
</comment>
<evidence type="ECO:0000256" key="1">
    <source>
        <dbReference type="SAM" id="Phobius"/>
    </source>
</evidence>
<dbReference type="EMBL" id="QVIG01000001">
    <property type="protein sequence ID" value="RGD63131.1"/>
    <property type="molecule type" value="Genomic_DNA"/>
</dbReference>